<dbReference type="RefSeq" id="WP_243548766.1">
    <property type="nucleotide sequence ID" value="NZ_CP094532.1"/>
</dbReference>
<name>A0ABY4BNM5_9FLAO</name>
<accession>A0ABY4BNM5</accession>
<evidence type="ECO:0000313" key="2">
    <source>
        <dbReference type="Proteomes" id="UP000831460"/>
    </source>
</evidence>
<dbReference type="Proteomes" id="UP000831460">
    <property type="component" value="Chromosome"/>
</dbReference>
<keyword evidence="2" id="KW-1185">Reference proteome</keyword>
<dbReference type="PROSITE" id="PS51257">
    <property type="entry name" value="PROKAR_LIPOPROTEIN"/>
    <property type="match status" value="1"/>
</dbReference>
<proteinExistence type="predicted"/>
<evidence type="ECO:0008006" key="3">
    <source>
        <dbReference type="Google" id="ProtNLM"/>
    </source>
</evidence>
<protein>
    <recommendedName>
        <fullName evidence="3">Lipoprotein</fullName>
    </recommendedName>
</protein>
<organism evidence="1 2">
    <name type="scientific">Chryseobacterium suipulveris</name>
    <dbReference type="NCBI Taxonomy" id="2929800"/>
    <lineage>
        <taxon>Bacteria</taxon>
        <taxon>Pseudomonadati</taxon>
        <taxon>Bacteroidota</taxon>
        <taxon>Flavobacteriia</taxon>
        <taxon>Flavobacteriales</taxon>
        <taxon>Weeksellaceae</taxon>
        <taxon>Chryseobacterium group</taxon>
        <taxon>Chryseobacterium</taxon>
    </lineage>
</organism>
<sequence>MGKPGLIYLLLFFLSVSCSVEKLNLSPINDSVSGKSSSTINYPEKKNLIVYSSEITGLISSIPKFKNDAVNAEIAVMKYHLKDYIDAMEAYNINGLNSAQRKFERSYKKIQSLRKYLKPEDDAILNRYLVRIKTNMTLLESNLPKDSINSPTKY</sequence>
<reference evidence="1 2" key="1">
    <citation type="submission" date="2022-03" db="EMBL/GenBank/DDBJ databases">
        <title>Chryseobacterium sp. isolated from particulate matters in swine house.</title>
        <authorList>
            <person name="Won M."/>
            <person name="Kim S.-J."/>
            <person name="Kwon S.-W."/>
        </authorList>
    </citation>
    <scope>NUCLEOTIDE SEQUENCE [LARGE SCALE GENOMIC DNA]</scope>
    <source>
        <strain evidence="1 2">SC2-2</strain>
    </source>
</reference>
<dbReference type="EMBL" id="CP094532">
    <property type="protein sequence ID" value="UOE40792.1"/>
    <property type="molecule type" value="Genomic_DNA"/>
</dbReference>
<gene>
    <name evidence="1" type="ORF">MTP09_12915</name>
</gene>
<evidence type="ECO:0000313" key="1">
    <source>
        <dbReference type="EMBL" id="UOE40792.1"/>
    </source>
</evidence>